<evidence type="ECO:0000256" key="6">
    <source>
        <dbReference type="SAM" id="Phobius"/>
    </source>
</evidence>
<evidence type="ECO:0000256" key="1">
    <source>
        <dbReference type="ARBA" id="ARBA00004167"/>
    </source>
</evidence>
<accession>A0ABP9F959</accession>
<keyword evidence="8" id="KW-1185">Reference proteome</keyword>
<evidence type="ECO:0000313" key="7">
    <source>
        <dbReference type="EMBL" id="GAA4896280.1"/>
    </source>
</evidence>
<proteinExistence type="predicted"/>
<keyword evidence="2 6" id="KW-0812">Transmembrane</keyword>
<comment type="caution">
    <text evidence="7">The sequence shown here is derived from an EMBL/GenBank/DDBJ whole genome shotgun (WGS) entry which is preliminary data.</text>
</comment>
<evidence type="ECO:0000313" key="8">
    <source>
        <dbReference type="Proteomes" id="UP001501521"/>
    </source>
</evidence>
<evidence type="ECO:0000256" key="2">
    <source>
        <dbReference type="ARBA" id="ARBA00022692"/>
    </source>
</evidence>
<dbReference type="PANTHER" id="PTHR30168:SF0">
    <property type="entry name" value="INNER MEMBRANE PROTEIN"/>
    <property type="match status" value="1"/>
</dbReference>
<dbReference type="EMBL" id="BAABLV010000020">
    <property type="protein sequence ID" value="GAA4896280.1"/>
    <property type="molecule type" value="Genomic_DNA"/>
</dbReference>
<dbReference type="Proteomes" id="UP001501521">
    <property type="component" value="Unassembled WGS sequence"/>
</dbReference>
<organism evidence="7 8">
    <name type="scientific">Tessaracoccus lubricantis</name>
    <dbReference type="NCBI Taxonomy" id="545543"/>
    <lineage>
        <taxon>Bacteria</taxon>
        <taxon>Bacillati</taxon>
        <taxon>Actinomycetota</taxon>
        <taxon>Actinomycetes</taxon>
        <taxon>Propionibacteriales</taxon>
        <taxon>Propionibacteriaceae</taxon>
        <taxon>Tessaracoccus</taxon>
    </lineage>
</organism>
<reference evidence="8" key="1">
    <citation type="journal article" date="2019" name="Int. J. Syst. Evol. Microbiol.">
        <title>The Global Catalogue of Microorganisms (GCM) 10K type strain sequencing project: providing services to taxonomists for standard genome sequencing and annotation.</title>
        <authorList>
            <consortium name="The Broad Institute Genomics Platform"/>
            <consortium name="The Broad Institute Genome Sequencing Center for Infectious Disease"/>
            <person name="Wu L."/>
            <person name="Ma J."/>
        </authorList>
    </citation>
    <scope>NUCLEOTIDE SEQUENCE [LARGE SCALE GENOMIC DNA]</scope>
    <source>
        <strain evidence="8">JCM 19125</strain>
    </source>
</reference>
<evidence type="ECO:0000256" key="3">
    <source>
        <dbReference type="ARBA" id="ARBA00022989"/>
    </source>
</evidence>
<gene>
    <name evidence="7" type="ORF">GCM10025789_12500</name>
</gene>
<dbReference type="InterPro" id="IPR007343">
    <property type="entry name" value="Uncharacterised_pept_Zn_put"/>
</dbReference>
<feature type="transmembrane region" description="Helical" evidence="6">
    <location>
        <begin position="25"/>
        <end position="45"/>
    </location>
</feature>
<keyword evidence="3 6" id="KW-1133">Transmembrane helix</keyword>
<evidence type="ECO:0000256" key="4">
    <source>
        <dbReference type="ARBA" id="ARBA00023136"/>
    </source>
</evidence>
<comment type="subcellular location">
    <subcellularLocation>
        <location evidence="1">Membrane</location>
        <topology evidence="1">Single-pass membrane protein</topology>
    </subcellularLocation>
</comment>
<dbReference type="PANTHER" id="PTHR30168">
    <property type="entry name" value="PUTATIVE MEMBRANE PROTEIN YPFJ"/>
    <property type="match status" value="1"/>
</dbReference>
<sequence length="293" mass="31260">MEYRSDVDISGSRVRRGGGGGRRGGPIAVGGGIGGLILVVLTLLFGGDIGSVLGGGTGQPQQQQEGQQLNCDTAADIEENRDCRWAAYDVALEQYWSNAFTSGFQPISSLELFSGQISTACGTGSSEMGPFYCPGDTSIYIDDVFMGQLLERLGTSQSDPAELYIVGHEYGHHISNLTGDMEKARSGGNDTGPKSGAVRLELQADCYAGVFFKNTIEDPASPIEAVTQDDLNRIVEAARAVGDDHIQQQQGGRVVPESWTHGSSKMRQYWVAKGFESGDPNVCDTFSTDELGE</sequence>
<name>A0ABP9F959_9ACTN</name>
<keyword evidence="4 6" id="KW-0472">Membrane</keyword>
<dbReference type="Pfam" id="PF04228">
    <property type="entry name" value="Zn_peptidase"/>
    <property type="match status" value="1"/>
</dbReference>
<feature type="region of interest" description="Disordered" evidence="5">
    <location>
        <begin position="1"/>
        <end position="21"/>
    </location>
</feature>
<dbReference type="RefSeq" id="WP_345580585.1">
    <property type="nucleotide sequence ID" value="NZ_BAABLV010000020.1"/>
</dbReference>
<evidence type="ECO:0000256" key="5">
    <source>
        <dbReference type="SAM" id="MobiDB-lite"/>
    </source>
</evidence>
<protein>
    <submittedName>
        <fullName evidence="7">Neutral zinc metallopeptidase</fullName>
    </submittedName>
</protein>